<dbReference type="EMBL" id="LR796892">
    <property type="protein sequence ID" value="CAB4173314.1"/>
    <property type="molecule type" value="Genomic_DNA"/>
</dbReference>
<evidence type="ECO:0000256" key="1">
    <source>
        <dbReference type="SAM" id="MobiDB-lite"/>
    </source>
</evidence>
<organism evidence="5">
    <name type="scientific">uncultured Caudovirales phage</name>
    <dbReference type="NCBI Taxonomy" id="2100421"/>
    <lineage>
        <taxon>Viruses</taxon>
        <taxon>Duplodnaviria</taxon>
        <taxon>Heunggongvirae</taxon>
        <taxon>Uroviricota</taxon>
        <taxon>Caudoviricetes</taxon>
        <taxon>Peduoviridae</taxon>
        <taxon>Maltschvirus</taxon>
        <taxon>Maltschvirus maltsch</taxon>
    </lineage>
</organism>
<evidence type="ECO:0000313" key="5">
    <source>
        <dbReference type="EMBL" id="CAB4179595.1"/>
    </source>
</evidence>
<dbReference type="SMART" id="SM00760">
    <property type="entry name" value="Bac_DnaA_C"/>
    <property type="match status" value="1"/>
</dbReference>
<dbReference type="InterPro" id="IPR013159">
    <property type="entry name" value="DnaA_C"/>
</dbReference>
<dbReference type="EMBL" id="LR796797">
    <property type="protein sequence ID" value="CAB4166871.1"/>
    <property type="molecule type" value="Genomic_DNA"/>
</dbReference>
<gene>
    <name evidence="5" type="ORF">UFOVP1023_6</name>
    <name evidence="6" type="ORF">UFOVP1383_12</name>
    <name evidence="7" type="ORF">UFOVP1477_36</name>
    <name evidence="3" type="ORF">UFOVP848_29</name>
    <name evidence="4" type="ORF">UFOVP945_36</name>
</gene>
<dbReference type="GO" id="GO:0006270">
    <property type="term" value="P:DNA replication initiation"/>
    <property type="evidence" value="ECO:0007669"/>
    <property type="project" value="InterPro"/>
</dbReference>
<protein>
    <submittedName>
        <fullName evidence="5">Chromosomal replication initiator, DnaA C-terminal</fullName>
    </submittedName>
</protein>
<name>A0A6J5QEQ0_9CAUD</name>
<dbReference type="EMBL" id="LR796982">
    <property type="protein sequence ID" value="CAB4179595.1"/>
    <property type="molecule type" value="Genomic_DNA"/>
</dbReference>
<evidence type="ECO:0000313" key="4">
    <source>
        <dbReference type="EMBL" id="CAB4173314.1"/>
    </source>
</evidence>
<reference evidence="5" key="1">
    <citation type="submission" date="2020-05" db="EMBL/GenBank/DDBJ databases">
        <authorList>
            <person name="Chiriac C."/>
            <person name="Salcher M."/>
            <person name="Ghai R."/>
            <person name="Kavagutti S V."/>
        </authorList>
    </citation>
    <scope>NUCLEOTIDE SEQUENCE</scope>
</reference>
<dbReference type="SUPFAM" id="SSF48295">
    <property type="entry name" value="TrpR-like"/>
    <property type="match status" value="1"/>
</dbReference>
<dbReference type="Pfam" id="PF08299">
    <property type="entry name" value="Bac_DnaA_C"/>
    <property type="match status" value="1"/>
</dbReference>
<dbReference type="InterPro" id="IPR010921">
    <property type="entry name" value="Trp_repressor/repl_initiator"/>
</dbReference>
<evidence type="ECO:0000313" key="3">
    <source>
        <dbReference type="EMBL" id="CAB4166871.1"/>
    </source>
</evidence>
<dbReference type="CDD" id="cd06571">
    <property type="entry name" value="Bac_DnaA_C"/>
    <property type="match status" value="1"/>
</dbReference>
<evidence type="ECO:0000313" key="7">
    <source>
        <dbReference type="EMBL" id="CAB4215982.1"/>
    </source>
</evidence>
<feature type="region of interest" description="Disordered" evidence="1">
    <location>
        <begin position="1"/>
        <end position="27"/>
    </location>
</feature>
<dbReference type="Gene3D" id="1.10.1750.10">
    <property type="match status" value="1"/>
</dbReference>
<proteinExistence type="predicted"/>
<accession>A0A6J5QEQ0</accession>
<dbReference type="GO" id="GO:0006275">
    <property type="term" value="P:regulation of DNA replication"/>
    <property type="evidence" value="ECO:0007669"/>
    <property type="project" value="InterPro"/>
</dbReference>
<evidence type="ECO:0000259" key="2">
    <source>
        <dbReference type="SMART" id="SM00760"/>
    </source>
</evidence>
<dbReference type="EMBL" id="LR797339">
    <property type="protein sequence ID" value="CAB4203876.1"/>
    <property type="molecule type" value="Genomic_DNA"/>
</dbReference>
<sequence>MTSEPVGIRPGVEVAPRPPARGSSPRRFVRRREIARPLDSYPWEQLHKTPADRAFEATVARVAETFDVTLEELVGPSRTARIAWPRHVLCYLLRASGGEFQEIGRRIGRDDSTVHHSVTVVTRRLRVSVVDRELVRSIAPEAVDSKADDDAAAELAELVAACRVIESQAKKTAALLNGLEAQARAIGEALEKRRGS</sequence>
<dbReference type="GO" id="GO:0005524">
    <property type="term" value="F:ATP binding"/>
    <property type="evidence" value="ECO:0007669"/>
    <property type="project" value="InterPro"/>
</dbReference>
<dbReference type="EMBL" id="LR797436">
    <property type="protein sequence ID" value="CAB4215982.1"/>
    <property type="molecule type" value="Genomic_DNA"/>
</dbReference>
<feature type="domain" description="Chromosomal replication initiator DnaA C-terminal" evidence="2">
    <location>
        <begin position="54"/>
        <end position="121"/>
    </location>
</feature>
<evidence type="ECO:0000313" key="6">
    <source>
        <dbReference type="EMBL" id="CAB4203876.1"/>
    </source>
</evidence>
<dbReference type="GO" id="GO:0043565">
    <property type="term" value="F:sequence-specific DNA binding"/>
    <property type="evidence" value="ECO:0007669"/>
    <property type="project" value="InterPro"/>
</dbReference>